<dbReference type="Gene3D" id="1.10.30.50">
    <property type="match status" value="1"/>
</dbReference>
<organism evidence="6 7">
    <name type="scientific">Staphylococcus pettenkoferi</name>
    <dbReference type="NCBI Taxonomy" id="170573"/>
    <lineage>
        <taxon>Bacteria</taxon>
        <taxon>Bacillati</taxon>
        <taxon>Bacillota</taxon>
        <taxon>Bacilli</taxon>
        <taxon>Bacillales</taxon>
        <taxon>Staphylococcaceae</taxon>
        <taxon>Staphylococcus</taxon>
    </lineage>
</organism>
<evidence type="ECO:0000256" key="3">
    <source>
        <dbReference type="ARBA" id="ARBA00038412"/>
    </source>
</evidence>
<accession>A0ABT4BHX4</accession>
<dbReference type="GO" id="GO:0004519">
    <property type="term" value="F:endonuclease activity"/>
    <property type="evidence" value="ECO:0007669"/>
    <property type="project" value="UniProtKB-KW"/>
</dbReference>
<keyword evidence="2" id="KW-0378">Hydrolase</keyword>
<keyword evidence="6" id="KW-0255">Endonuclease</keyword>
<evidence type="ECO:0000259" key="5">
    <source>
        <dbReference type="SMART" id="SM00507"/>
    </source>
</evidence>
<name>A0ABT4BHX4_9STAP</name>
<dbReference type="SMART" id="SM00507">
    <property type="entry name" value="HNHc"/>
    <property type="match status" value="1"/>
</dbReference>
<dbReference type="PANTHER" id="PTHR41286:SF1">
    <property type="entry name" value="HNH NUCLEASE YAJD-RELATED"/>
    <property type="match status" value="1"/>
</dbReference>
<dbReference type="InterPro" id="IPR003615">
    <property type="entry name" value="HNH_nuc"/>
</dbReference>
<dbReference type="GeneID" id="42044360"/>
<dbReference type="CDD" id="cd00085">
    <property type="entry name" value="HNHc"/>
    <property type="match status" value="1"/>
</dbReference>
<reference evidence="6" key="1">
    <citation type="journal article" date="2022" name="Int. J. Mol. Sci.">
        <title>Phenotypic and Genotypic Virulence Characterisation of Staphylococcus pettenkoferi Strains Isolated from Human Bloodstream and Diabetic Foot Infections.</title>
        <authorList>
            <person name="Magnan C."/>
            <person name="Ahmad-Mansour N."/>
            <person name="Pouget C."/>
            <person name="Morsli M."/>
            <person name="Huc-Brandt S."/>
            <person name="Pantel A."/>
            <person name="Dunyach-Remy C."/>
            <person name="Sotto A."/>
            <person name="Molle V."/>
            <person name="Lavigne J.-P."/>
        </authorList>
    </citation>
    <scope>NUCLEOTIDE SEQUENCE</scope>
    <source>
        <strain evidence="6">NSP012P</strain>
    </source>
</reference>
<sequence length="117" mass="14158">MKFETKVRLGNRKYKQSELEEYSKANTKRYNSQVRRNRENQAYTAFYNSTVWRKTREQVLIRDNYLCQRCLAQGVITSDSLIVHHKVELKRDWSKRLDMDNLEAVCYRCHNKIHGQK</sequence>
<evidence type="ECO:0000256" key="1">
    <source>
        <dbReference type="ARBA" id="ARBA00022722"/>
    </source>
</evidence>
<feature type="domain" description="HNH nuclease" evidence="5">
    <location>
        <begin position="54"/>
        <end position="111"/>
    </location>
</feature>
<evidence type="ECO:0000313" key="6">
    <source>
        <dbReference type="EMBL" id="MCY1582271.1"/>
    </source>
</evidence>
<evidence type="ECO:0000256" key="4">
    <source>
        <dbReference type="ARBA" id="ARBA00040194"/>
    </source>
</evidence>
<keyword evidence="1" id="KW-0540">Nuclease</keyword>
<evidence type="ECO:0000313" key="7">
    <source>
        <dbReference type="Proteomes" id="UP001072952"/>
    </source>
</evidence>
<keyword evidence="7" id="KW-1185">Reference proteome</keyword>
<dbReference type="EMBL" id="JANSLD010000008">
    <property type="protein sequence ID" value="MCY1582271.1"/>
    <property type="molecule type" value="Genomic_DNA"/>
</dbReference>
<protein>
    <recommendedName>
        <fullName evidence="4">Putative HNH nuclease YajD</fullName>
    </recommendedName>
</protein>
<proteinExistence type="inferred from homology"/>
<dbReference type="RefSeq" id="WP_088606602.1">
    <property type="nucleotide sequence ID" value="NZ_CP022096.2"/>
</dbReference>
<dbReference type="Proteomes" id="UP001072952">
    <property type="component" value="Unassembled WGS sequence"/>
</dbReference>
<comment type="similarity">
    <text evidence="3">Belongs to the HNH nuclease family.</text>
</comment>
<dbReference type="PANTHER" id="PTHR41286">
    <property type="entry name" value="HNH NUCLEASE YAJD-RELATED"/>
    <property type="match status" value="1"/>
</dbReference>
<comment type="caution">
    <text evidence="6">The sequence shown here is derived from an EMBL/GenBank/DDBJ whole genome shotgun (WGS) entry which is preliminary data.</text>
</comment>
<reference evidence="6" key="2">
    <citation type="submission" date="2022-08" db="EMBL/GenBank/DDBJ databases">
        <authorList>
            <person name="Magnan C."/>
        </authorList>
    </citation>
    <scope>NUCLEOTIDE SEQUENCE</scope>
    <source>
        <strain evidence="6">NSP012P</strain>
    </source>
</reference>
<dbReference type="InterPro" id="IPR002711">
    <property type="entry name" value="HNH"/>
</dbReference>
<evidence type="ECO:0000256" key="2">
    <source>
        <dbReference type="ARBA" id="ARBA00022801"/>
    </source>
</evidence>
<gene>
    <name evidence="6" type="ORF">NW133_01750</name>
</gene>
<dbReference type="Pfam" id="PF01844">
    <property type="entry name" value="HNH"/>
    <property type="match status" value="1"/>
</dbReference>